<evidence type="ECO:0000313" key="2">
    <source>
        <dbReference type="Proteomes" id="UP001055072"/>
    </source>
</evidence>
<name>A0ACB8TWS8_9APHY</name>
<organism evidence="1 2">
    <name type="scientific">Irpex rosettiformis</name>
    <dbReference type="NCBI Taxonomy" id="378272"/>
    <lineage>
        <taxon>Eukaryota</taxon>
        <taxon>Fungi</taxon>
        <taxon>Dikarya</taxon>
        <taxon>Basidiomycota</taxon>
        <taxon>Agaricomycotina</taxon>
        <taxon>Agaricomycetes</taxon>
        <taxon>Polyporales</taxon>
        <taxon>Irpicaceae</taxon>
        <taxon>Irpex</taxon>
    </lineage>
</organism>
<comment type="caution">
    <text evidence="1">The sequence shown here is derived from an EMBL/GenBank/DDBJ whole genome shotgun (WGS) entry which is preliminary data.</text>
</comment>
<dbReference type="Proteomes" id="UP001055072">
    <property type="component" value="Unassembled WGS sequence"/>
</dbReference>
<dbReference type="EMBL" id="MU274925">
    <property type="protein sequence ID" value="KAI0086259.1"/>
    <property type="molecule type" value="Genomic_DNA"/>
</dbReference>
<protein>
    <submittedName>
        <fullName evidence="1">Uncharacterized protein</fullName>
    </submittedName>
</protein>
<proteinExistence type="predicted"/>
<keyword evidence="2" id="KW-1185">Reference proteome</keyword>
<gene>
    <name evidence="1" type="ORF">BDY19DRAFT_962251</name>
</gene>
<accession>A0ACB8TWS8</accession>
<sequence>MNYSWLSPLQSENYYVGGGNRVPYGPNAPPPRIRPPESSITEAEASGYYARLPSNPRLVARTGSKTWGESKDGCFRGPGTKELSVVVNHKLNTIWEFQVAPKVQACLNELRVRWTSLDVVRISEIEDSRMTAIVLWIGVKPNSIDGDHARVSVFRCLDVLKEFDIDDVEVEMRESLVFRSAGLGKLFQPIYSSFLTRDPISDIEHPFTHSLGIPICPQDAPESLGTGGFFMSQGNDTDPILLVTARHVVFPPKKRSNDLFERTSSSQPRSNVLLLGDETAYASEFESLQSSIKGYEREIDDAKQRGAVDIKDMHLDPEYGRCPISRWEREKAALQVLLEKSKNNWATPDSYILGQVVYSPPITLGAGTPDEQFTEDYAIIEVDDGKIDRSKFDGNSVYVRTWDVSDLDYVKMMEVSGGSSTDNPAAELHTLDRNVKLDGIIPTSEMRSNPDIRVTKNSRTTKTTFGRANCIMSFVREYSDFDDSYSTSKEWPILPYDYYHPIFSDWGDSGAVVVDGLGRIGGLLTGGAGISHGVSELWGWKVGRVEPRFDITYVAPIEFLLKSIKARYPDAHLI</sequence>
<evidence type="ECO:0000313" key="1">
    <source>
        <dbReference type="EMBL" id="KAI0086259.1"/>
    </source>
</evidence>
<reference evidence="1" key="1">
    <citation type="journal article" date="2021" name="Environ. Microbiol.">
        <title>Gene family expansions and transcriptome signatures uncover fungal adaptations to wood decay.</title>
        <authorList>
            <person name="Hage H."/>
            <person name="Miyauchi S."/>
            <person name="Viragh M."/>
            <person name="Drula E."/>
            <person name="Min B."/>
            <person name="Chaduli D."/>
            <person name="Navarro D."/>
            <person name="Favel A."/>
            <person name="Norest M."/>
            <person name="Lesage-Meessen L."/>
            <person name="Balint B."/>
            <person name="Merenyi Z."/>
            <person name="de Eugenio L."/>
            <person name="Morin E."/>
            <person name="Martinez A.T."/>
            <person name="Baldrian P."/>
            <person name="Stursova M."/>
            <person name="Martinez M.J."/>
            <person name="Novotny C."/>
            <person name="Magnuson J.K."/>
            <person name="Spatafora J.W."/>
            <person name="Maurice S."/>
            <person name="Pangilinan J."/>
            <person name="Andreopoulos W."/>
            <person name="LaButti K."/>
            <person name="Hundley H."/>
            <person name="Na H."/>
            <person name="Kuo A."/>
            <person name="Barry K."/>
            <person name="Lipzen A."/>
            <person name="Henrissat B."/>
            <person name="Riley R."/>
            <person name="Ahrendt S."/>
            <person name="Nagy L.G."/>
            <person name="Grigoriev I.V."/>
            <person name="Martin F."/>
            <person name="Rosso M.N."/>
        </authorList>
    </citation>
    <scope>NUCLEOTIDE SEQUENCE</scope>
    <source>
        <strain evidence="1">CBS 384.51</strain>
    </source>
</reference>